<keyword evidence="2" id="KW-1185">Reference proteome</keyword>
<reference evidence="1 2" key="1">
    <citation type="submission" date="2024-01" db="EMBL/GenBank/DDBJ databases">
        <title>The genomes of 5 underutilized Papilionoideae crops provide insights into root nodulation and disease resistance.</title>
        <authorList>
            <person name="Yuan L."/>
        </authorList>
    </citation>
    <scope>NUCLEOTIDE SEQUENCE [LARGE SCALE GENOMIC DNA]</scope>
    <source>
        <strain evidence="1">LY-2023</strain>
        <tissue evidence="1">Leaf</tissue>
    </source>
</reference>
<dbReference type="Proteomes" id="UP001359559">
    <property type="component" value="Unassembled WGS sequence"/>
</dbReference>
<name>A0AAN9I5A4_CLITE</name>
<comment type="caution">
    <text evidence="1">The sequence shown here is derived from an EMBL/GenBank/DDBJ whole genome shotgun (WGS) entry which is preliminary data.</text>
</comment>
<evidence type="ECO:0000313" key="1">
    <source>
        <dbReference type="EMBL" id="KAK7264190.1"/>
    </source>
</evidence>
<gene>
    <name evidence="1" type="ORF">RJT34_31795</name>
</gene>
<accession>A0AAN9I5A4</accession>
<dbReference type="AlphaFoldDB" id="A0AAN9I5A4"/>
<protein>
    <submittedName>
        <fullName evidence="1">Uncharacterized protein</fullName>
    </submittedName>
</protein>
<organism evidence="1 2">
    <name type="scientific">Clitoria ternatea</name>
    <name type="common">Butterfly pea</name>
    <dbReference type="NCBI Taxonomy" id="43366"/>
    <lineage>
        <taxon>Eukaryota</taxon>
        <taxon>Viridiplantae</taxon>
        <taxon>Streptophyta</taxon>
        <taxon>Embryophyta</taxon>
        <taxon>Tracheophyta</taxon>
        <taxon>Spermatophyta</taxon>
        <taxon>Magnoliopsida</taxon>
        <taxon>eudicotyledons</taxon>
        <taxon>Gunneridae</taxon>
        <taxon>Pentapetalae</taxon>
        <taxon>rosids</taxon>
        <taxon>fabids</taxon>
        <taxon>Fabales</taxon>
        <taxon>Fabaceae</taxon>
        <taxon>Papilionoideae</taxon>
        <taxon>50 kb inversion clade</taxon>
        <taxon>NPAAA clade</taxon>
        <taxon>indigoferoid/millettioid clade</taxon>
        <taxon>Phaseoleae</taxon>
        <taxon>Clitoria</taxon>
    </lineage>
</organism>
<evidence type="ECO:0000313" key="2">
    <source>
        <dbReference type="Proteomes" id="UP001359559"/>
    </source>
</evidence>
<sequence>MNRDPAGQPPDKVFGMVVRNSNYSTPLHWSFCFLCEDSDGLPLMYLTHQNPQAGGQSVLFKQETNIAEKVQVQAKERENQQPLSLTFLTNSHLEAISVFLFLSLSVLSPLPWSQKPIKSHPQLLLEPLLAATQESPIPIPTSNSFLVLK</sequence>
<dbReference type="EMBL" id="JAYKXN010000008">
    <property type="protein sequence ID" value="KAK7264190.1"/>
    <property type="molecule type" value="Genomic_DNA"/>
</dbReference>
<proteinExistence type="predicted"/>